<dbReference type="Pfam" id="PF00216">
    <property type="entry name" value="Bac_DNA_binding"/>
    <property type="match status" value="1"/>
</dbReference>
<evidence type="ECO:0000313" key="3">
    <source>
        <dbReference type="EMBL" id="DAG00533.1"/>
    </source>
</evidence>
<proteinExistence type="inferred from homology"/>
<protein>
    <submittedName>
        <fullName evidence="3">DNA binding protein</fullName>
    </submittedName>
</protein>
<dbReference type="PANTHER" id="PTHR33175:SF3">
    <property type="entry name" value="DNA-BINDING PROTEIN HU-BETA"/>
    <property type="match status" value="1"/>
</dbReference>
<comment type="similarity">
    <text evidence="2">Belongs to the bacterial histone-like protein family.</text>
</comment>
<dbReference type="PANTHER" id="PTHR33175">
    <property type="entry name" value="DNA-BINDING PROTEIN HU"/>
    <property type="match status" value="1"/>
</dbReference>
<organism evidence="3">
    <name type="scientific">Myoviridae sp. ctJ2i1</name>
    <dbReference type="NCBI Taxonomy" id="2825079"/>
    <lineage>
        <taxon>Viruses</taxon>
        <taxon>Duplodnaviria</taxon>
        <taxon>Heunggongvirae</taxon>
        <taxon>Uroviricota</taxon>
        <taxon>Caudoviricetes</taxon>
    </lineage>
</organism>
<dbReference type="InterPro" id="IPR010992">
    <property type="entry name" value="IHF-like_DNA-bd_dom_sf"/>
</dbReference>
<name>A0A8S5V1D6_9CAUD</name>
<accession>A0A8S5V1D6</accession>
<dbReference type="InterPro" id="IPR020816">
    <property type="entry name" value="Histone-like_DNA-bd_CS"/>
</dbReference>
<dbReference type="GO" id="GO:0030527">
    <property type="term" value="F:structural constituent of chromatin"/>
    <property type="evidence" value="ECO:0007669"/>
    <property type="project" value="InterPro"/>
</dbReference>
<reference evidence="3" key="1">
    <citation type="journal article" date="2021" name="Proc. Natl. Acad. Sci. U.S.A.">
        <title>A Catalog of Tens of Thousands of Viruses from Human Metagenomes Reveals Hidden Associations with Chronic Diseases.</title>
        <authorList>
            <person name="Tisza M.J."/>
            <person name="Buck C.B."/>
        </authorList>
    </citation>
    <scope>NUCLEOTIDE SEQUENCE</scope>
    <source>
        <strain evidence="3">CtJ2i1</strain>
    </source>
</reference>
<dbReference type="PRINTS" id="PR01727">
    <property type="entry name" value="DNABINDINGHU"/>
</dbReference>
<dbReference type="SUPFAM" id="SSF47729">
    <property type="entry name" value="IHF-like DNA-binding proteins"/>
    <property type="match status" value="1"/>
</dbReference>
<dbReference type="SMART" id="SM00411">
    <property type="entry name" value="BHL"/>
    <property type="match status" value="1"/>
</dbReference>
<dbReference type="PROSITE" id="PS00045">
    <property type="entry name" value="HISTONE_LIKE"/>
    <property type="match status" value="1"/>
</dbReference>
<dbReference type="EMBL" id="BK016182">
    <property type="protein sequence ID" value="DAG00533.1"/>
    <property type="molecule type" value="Genomic_DNA"/>
</dbReference>
<dbReference type="CDD" id="cd13831">
    <property type="entry name" value="HU"/>
    <property type="match status" value="1"/>
</dbReference>
<evidence type="ECO:0000256" key="1">
    <source>
        <dbReference type="ARBA" id="ARBA00023125"/>
    </source>
</evidence>
<evidence type="ECO:0000256" key="2">
    <source>
        <dbReference type="RuleBase" id="RU003939"/>
    </source>
</evidence>
<dbReference type="Gene3D" id="4.10.520.10">
    <property type="entry name" value="IHF-like DNA-binding proteins"/>
    <property type="match status" value="1"/>
</dbReference>
<dbReference type="InterPro" id="IPR000119">
    <property type="entry name" value="Hist_DNA-bd"/>
</dbReference>
<keyword evidence="1" id="KW-0238">DNA-binding</keyword>
<sequence>MNKKELATKLVEKELVSTKTAAEAIVNEVFATIVEEVKKGEKVAIAGFGSFEKGERAAREGHNPATGEKIHIAASHTFKFKVSKTVKDALNA</sequence>
<dbReference type="GO" id="GO:0003677">
    <property type="term" value="F:DNA binding"/>
    <property type="evidence" value="ECO:0007669"/>
    <property type="project" value="UniProtKB-KW"/>
</dbReference>